<comment type="caution">
    <text evidence="2">The sequence shown here is derived from an EMBL/GenBank/DDBJ whole genome shotgun (WGS) entry which is preliminary data.</text>
</comment>
<name>A0A835HLN1_9MAGN</name>
<dbReference type="SUPFAM" id="SSF50729">
    <property type="entry name" value="PH domain-like"/>
    <property type="match status" value="1"/>
</dbReference>
<dbReference type="GO" id="GO:0010087">
    <property type="term" value="P:phloem or xylem histogenesis"/>
    <property type="evidence" value="ECO:0007669"/>
    <property type="project" value="TreeGrafter"/>
</dbReference>
<proteinExistence type="predicted"/>
<reference evidence="2 3" key="1">
    <citation type="submission" date="2020-10" db="EMBL/GenBank/DDBJ databases">
        <title>The Coptis chinensis genome and diversification of protoberbering-type alkaloids.</title>
        <authorList>
            <person name="Wang B."/>
            <person name="Shu S."/>
            <person name="Song C."/>
            <person name="Liu Y."/>
        </authorList>
    </citation>
    <scope>NUCLEOTIDE SEQUENCE [LARGE SCALE GENOMIC DNA]</scope>
    <source>
        <strain evidence="2">HL-2020</strain>
        <tissue evidence="2">Leaf</tissue>
    </source>
</reference>
<evidence type="ECO:0000313" key="2">
    <source>
        <dbReference type="EMBL" id="KAF9600634.1"/>
    </source>
</evidence>
<dbReference type="OrthoDB" id="1897931at2759"/>
<dbReference type="AlphaFoldDB" id="A0A835HLN1"/>
<dbReference type="GO" id="GO:0010305">
    <property type="term" value="P:leaf vascular tissue pattern formation"/>
    <property type="evidence" value="ECO:0007669"/>
    <property type="project" value="TreeGrafter"/>
</dbReference>
<dbReference type="InterPro" id="IPR013666">
    <property type="entry name" value="PH_pln"/>
</dbReference>
<dbReference type="PROSITE" id="PS50003">
    <property type="entry name" value="PH_DOMAIN"/>
    <property type="match status" value="1"/>
</dbReference>
<dbReference type="InterPro" id="IPR001849">
    <property type="entry name" value="PH_domain"/>
</dbReference>
<dbReference type="GO" id="GO:0009734">
    <property type="term" value="P:auxin-activated signaling pathway"/>
    <property type="evidence" value="ECO:0007669"/>
    <property type="project" value="TreeGrafter"/>
</dbReference>
<dbReference type="Proteomes" id="UP000631114">
    <property type="component" value="Unassembled WGS sequence"/>
</dbReference>
<dbReference type="InterPro" id="IPR008546">
    <property type="entry name" value="VAN3-bd-like_auxin_canal"/>
</dbReference>
<dbReference type="InterPro" id="IPR040269">
    <property type="entry name" value="VAB"/>
</dbReference>
<dbReference type="EMBL" id="JADFTS010000006">
    <property type="protein sequence ID" value="KAF9600634.1"/>
    <property type="molecule type" value="Genomic_DNA"/>
</dbReference>
<dbReference type="Pfam" id="PF08458">
    <property type="entry name" value="PH_2"/>
    <property type="match status" value="1"/>
</dbReference>
<gene>
    <name evidence="2" type="ORF">IFM89_011217</name>
</gene>
<feature type="domain" description="PH" evidence="1">
    <location>
        <begin position="96"/>
        <end position="204"/>
    </location>
</feature>
<evidence type="ECO:0000313" key="3">
    <source>
        <dbReference type="Proteomes" id="UP000631114"/>
    </source>
</evidence>
<organism evidence="2 3">
    <name type="scientific">Coptis chinensis</name>
    <dbReference type="NCBI Taxonomy" id="261450"/>
    <lineage>
        <taxon>Eukaryota</taxon>
        <taxon>Viridiplantae</taxon>
        <taxon>Streptophyta</taxon>
        <taxon>Embryophyta</taxon>
        <taxon>Tracheophyta</taxon>
        <taxon>Spermatophyta</taxon>
        <taxon>Magnoliopsida</taxon>
        <taxon>Ranunculales</taxon>
        <taxon>Ranunculaceae</taxon>
        <taxon>Coptidoideae</taxon>
        <taxon>Coptis</taxon>
    </lineage>
</organism>
<sequence>MGAAVASATELLASHCLEIAESASADHDRVASVVRSAVGVRTPGDLMTLTAAAATALRGAAALKARLPKEARNNATIIPYERGLTEICHSELEIMDSPCKGELLLRTQTGVLRWKRVSVYINKSFQVIVKLKSKHVGGAFSKKKKCVVYGICEGISTWTTSDTKNSLEESSHFGLRTAQGVLEFKSKNKDQRQRWVDNVRYLLHKAGGVDGMESSLELLKINRDI</sequence>
<keyword evidence="3" id="KW-1185">Reference proteome</keyword>
<evidence type="ECO:0000259" key="1">
    <source>
        <dbReference type="PROSITE" id="PS50003"/>
    </source>
</evidence>
<dbReference type="PANTHER" id="PTHR31351">
    <property type="entry name" value="EXPRESSED PROTEIN"/>
    <property type="match status" value="1"/>
</dbReference>
<dbReference type="PANTHER" id="PTHR31351:SF24">
    <property type="entry name" value="VAN3-BINDING PROTEIN-LIKE"/>
    <property type="match status" value="1"/>
</dbReference>
<accession>A0A835HLN1</accession>
<dbReference type="Pfam" id="PF05703">
    <property type="entry name" value="Auxin_canalis"/>
    <property type="match status" value="1"/>
</dbReference>
<protein>
    <recommendedName>
        <fullName evidence="1">PH domain-containing protein</fullName>
    </recommendedName>
</protein>